<keyword evidence="7 15" id="KW-0963">Cytoplasm</keyword>
<dbReference type="SUPFAM" id="SSF54913">
    <property type="entry name" value="GlnB-like"/>
    <property type="match status" value="1"/>
</dbReference>
<dbReference type="GO" id="GO:0005737">
    <property type="term" value="C:cytoplasm"/>
    <property type="evidence" value="ECO:0007669"/>
    <property type="project" value="UniProtKB-SubCell"/>
</dbReference>
<evidence type="ECO:0000259" key="16">
    <source>
        <dbReference type="Pfam" id="PF01634"/>
    </source>
</evidence>
<evidence type="ECO:0000256" key="6">
    <source>
        <dbReference type="ARBA" id="ARBA00020998"/>
    </source>
</evidence>
<reference evidence="18 21" key="2">
    <citation type="submission" date="2021-01" db="EMBL/GenBank/DDBJ databases">
        <title>Sequencing the genomes of 1000 actinobacteria strains.</title>
        <authorList>
            <person name="Klenk H.-P."/>
        </authorList>
    </citation>
    <scope>NUCLEOTIDE SEQUENCE [LARGE SCALE GENOMIC DNA]</scope>
    <source>
        <strain evidence="18 21">DSM 13657</strain>
    </source>
</reference>
<keyword evidence="21" id="KW-1185">Reference proteome</keyword>
<evidence type="ECO:0000256" key="2">
    <source>
        <dbReference type="ARBA" id="ARBA00004496"/>
    </source>
</evidence>
<sequence length="284" mass="31130">MLRIAVPNKGALSEASAHMLREAGYHLRSNTKTLVHRDSENDVEFFYLRPRDIAVYVGSGILDLGITGRDLLAESAADAHQIMELGFGASRFHYASLPGTFNSVHDLEGKRIATSFPTLVKRHLDEHGVNAQTVKLDGAVEVSIELGVADAIADVVETGSTLRQAGLETFGDPIMHSQGVLIARDGVEDKDLPERAHVLLRRLKSVSVARTYVMMDYDIRVKDLERATELTPGLESPTVSTLQDPEWCAVRSMIKTKDVHAVMDKLYDVGARAILVTNIGACRI</sequence>
<keyword evidence="13 15" id="KW-0368">Histidine biosynthesis</keyword>
<evidence type="ECO:0000313" key="21">
    <source>
        <dbReference type="Proteomes" id="UP000809290"/>
    </source>
</evidence>
<evidence type="ECO:0000256" key="8">
    <source>
        <dbReference type="ARBA" id="ARBA00022605"/>
    </source>
</evidence>
<dbReference type="EC" id="2.4.2.17" evidence="5 15"/>
<accession>A0A2N6VQK9</accession>
<dbReference type="UniPathway" id="UPA00031">
    <property type="reaction ID" value="UER00006"/>
</dbReference>
<dbReference type="OrthoDB" id="9801867at2"/>
<dbReference type="InterPro" id="IPR015867">
    <property type="entry name" value="N-reg_PII/ATP_PRibTrfase_C"/>
</dbReference>
<dbReference type="Pfam" id="PF01634">
    <property type="entry name" value="HisG"/>
    <property type="match status" value="1"/>
</dbReference>
<keyword evidence="8 15" id="KW-0028">Amino-acid biosynthesis</keyword>
<comment type="subcellular location">
    <subcellularLocation>
        <location evidence="2 15">Cytoplasm</location>
    </subcellularLocation>
</comment>
<dbReference type="HAMAP" id="MF_00079">
    <property type="entry name" value="HisG_Long"/>
    <property type="match status" value="1"/>
</dbReference>
<comment type="cofactor">
    <cofactor evidence="15">
        <name>Mg(2+)</name>
        <dbReference type="ChEBI" id="CHEBI:18420"/>
    </cofactor>
</comment>
<dbReference type="FunFam" id="3.30.70.120:FF:000003">
    <property type="entry name" value="ATP phosphoribosyltransferase"/>
    <property type="match status" value="1"/>
</dbReference>
<evidence type="ECO:0000256" key="1">
    <source>
        <dbReference type="ARBA" id="ARBA00000915"/>
    </source>
</evidence>
<dbReference type="RefSeq" id="WP_102238067.1">
    <property type="nucleotide sequence ID" value="NZ_JAFBCP010000001.1"/>
</dbReference>
<dbReference type="Proteomes" id="UP000809290">
    <property type="component" value="Unassembled WGS sequence"/>
</dbReference>
<dbReference type="InterPro" id="IPR020621">
    <property type="entry name" value="ATP-PRT_HisG_long"/>
</dbReference>
<name>A0A2N6VQK9_9MICO</name>
<evidence type="ECO:0000256" key="5">
    <source>
        <dbReference type="ARBA" id="ARBA00011946"/>
    </source>
</evidence>
<dbReference type="PANTHER" id="PTHR21403">
    <property type="entry name" value="ATP PHOSPHORIBOSYLTRANSFERASE ATP-PRTASE"/>
    <property type="match status" value="1"/>
</dbReference>
<reference evidence="19 20" key="1">
    <citation type="submission" date="2017-09" db="EMBL/GenBank/DDBJ databases">
        <title>Bacterial strain isolated from the female urinary microbiota.</title>
        <authorList>
            <person name="Thomas-White K."/>
            <person name="Kumar N."/>
            <person name="Forster S."/>
            <person name="Putonti C."/>
            <person name="Lawley T."/>
            <person name="Wolfe A.J."/>
        </authorList>
    </citation>
    <scope>NUCLEOTIDE SEQUENCE [LARGE SCALE GENOMIC DNA]</scope>
    <source>
        <strain evidence="19 20">UMB1301</strain>
    </source>
</reference>
<feature type="domain" description="ATP phosphoribosyltransferase catalytic" evidence="16">
    <location>
        <begin position="49"/>
        <end position="204"/>
    </location>
</feature>
<organism evidence="19 20">
    <name type="scientific">Brevibacterium paucivorans</name>
    <dbReference type="NCBI Taxonomy" id="170994"/>
    <lineage>
        <taxon>Bacteria</taxon>
        <taxon>Bacillati</taxon>
        <taxon>Actinomycetota</taxon>
        <taxon>Actinomycetes</taxon>
        <taxon>Micrococcales</taxon>
        <taxon>Brevibacteriaceae</taxon>
        <taxon>Brevibacterium</taxon>
    </lineage>
</organism>
<keyword evidence="9 15" id="KW-0328">Glycosyltransferase</keyword>
<evidence type="ECO:0000313" key="20">
    <source>
        <dbReference type="Proteomes" id="UP000235598"/>
    </source>
</evidence>
<dbReference type="Proteomes" id="UP000235598">
    <property type="component" value="Unassembled WGS sequence"/>
</dbReference>
<dbReference type="EMBL" id="JAFBCP010000001">
    <property type="protein sequence ID" value="MBM7817435.1"/>
    <property type="molecule type" value="Genomic_DNA"/>
</dbReference>
<evidence type="ECO:0000259" key="17">
    <source>
        <dbReference type="Pfam" id="PF08029"/>
    </source>
</evidence>
<comment type="function">
    <text evidence="14 15">Catalyzes the condensation of ATP and 5-phosphoribose 1-diphosphate to form N'-(5'-phosphoribosyl)-ATP (PR-ATP). Has a crucial role in the pathway because the rate of histidine biosynthesis seems to be controlled primarily by regulation of HisG enzymatic activity.</text>
</comment>
<keyword evidence="11 15" id="KW-0547">Nucleotide-binding</keyword>
<proteinExistence type="inferred from homology"/>
<protein>
    <recommendedName>
        <fullName evidence="6 15">ATP phosphoribosyltransferase</fullName>
        <shortName evidence="15">ATP-PRT</shortName>
        <shortName evidence="15">ATP-PRTase</shortName>
        <ecNumber evidence="5 15">2.4.2.17</ecNumber>
    </recommendedName>
</protein>
<evidence type="ECO:0000256" key="11">
    <source>
        <dbReference type="ARBA" id="ARBA00022741"/>
    </source>
</evidence>
<comment type="caution">
    <text evidence="19">The sequence shown here is derived from an EMBL/GenBank/DDBJ whole genome shotgun (WGS) entry which is preliminary data.</text>
</comment>
<evidence type="ECO:0000256" key="4">
    <source>
        <dbReference type="ARBA" id="ARBA00007955"/>
    </source>
</evidence>
<evidence type="ECO:0000256" key="3">
    <source>
        <dbReference type="ARBA" id="ARBA00004667"/>
    </source>
</evidence>
<dbReference type="NCBIfam" id="TIGR00070">
    <property type="entry name" value="hisG"/>
    <property type="match status" value="1"/>
</dbReference>
<evidence type="ECO:0000256" key="12">
    <source>
        <dbReference type="ARBA" id="ARBA00022840"/>
    </source>
</evidence>
<dbReference type="NCBIfam" id="TIGR03455">
    <property type="entry name" value="HisG_C-term"/>
    <property type="match status" value="1"/>
</dbReference>
<evidence type="ECO:0000256" key="13">
    <source>
        <dbReference type="ARBA" id="ARBA00023102"/>
    </source>
</evidence>
<dbReference type="InterPro" id="IPR013820">
    <property type="entry name" value="ATP_PRibTrfase_cat"/>
</dbReference>
<keyword evidence="10 15" id="KW-0808">Transferase</keyword>
<dbReference type="InterPro" id="IPR011322">
    <property type="entry name" value="N-reg_PII-like_a/b"/>
</dbReference>
<dbReference type="Pfam" id="PF08029">
    <property type="entry name" value="HisG_C"/>
    <property type="match status" value="1"/>
</dbReference>
<dbReference type="GO" id="GO:0003879">
    <property type="term" value="F:ATP phosphoribosyltransferase activity"/>
    <property type="evidence" value="ECO:0007669"/>
    <property type="project" value="UniProtKB-UniRule"/>
</dbReference>
<dbReference type="GO" id="GO:0000287">
    <property type="term" value="F:magnesium ion binding"/>
    <property type="evidence" value="ECO:0007669"/>
    <property type="project" value="UniProtKB-UniRule"/>
</dbReference>
<keyword evidence="15" id="KW-0460">Magnesium</keyword>
<feature type="domain" description="Histidine biosynthesis HisG C-terminal" evidence="17">
    <location>
        <begin position="209"/>
        <end position="279"/>
    </location>
</feature>
<evidence type="ECO:0000256" key="9">
    <source>
        <dbReference type="ARBA" id="ARBA00022676"/>
    </source>
</evidence>
<dbReference type="InterPro" id="IPR018198">
    <property type="entry name" value="ATP_PRibTrfase_CS"/>
</dbReference>
<comment type="activity regulation">
    <text evidence="15">Feedback inhibited by histidine.</text>
</comment>
<evidence type="ECO:0000313" key="19">
    <source>
        <dbReference type="EMBL" id="PMD06422.1"/>
    </source>
</evidence>
<dbReference type="GO" id="GO:0005524">
    <property type="term" value="F:ATP binding"/>
    <property type="evidence" value="ECO:0007669"/>
    <property type="project" value="UniProtKB-KW"/>
</dbReference>
<dbReference type="GO" id="GO:0000105">
    <property type="term" value="P:L-histidine biosynthetic process"/>
    <property type="evidence" value="ECO:0007669"/>
    <property type="project" value="UniProtKB-UniRule"/>
</dbReference>
<dbReference type="PROSITE" id="PS01316">
    <property type="entry name" value="ATP_P_PHORIBOSYLTR"/>
    <property type="match status" value="1"/>
</dbReference>
<keyword evidence="15" id="KW-0479">Metal-binding</keyword>
<dbReference type="SUPFAM" id="SSF53850">
    <property type="entry name" value="Periplasmic binding protein-like II"/>
    <property type="match status" value="1"/>
</dbReference>
<evidence type="ECO:0000256" key="10">
    <source>
        <dbReference type="ARBA" id="ARBA00022679"/>
    </source>
</evidence>
<comment type="catalytic activity">
    <reaction evidence="1 15">
        <text>1-(5-phospho-beta-D-ribosyl)-ATP + diphosphate = 5-phospho-alpha-D-ribose 1-diphosphate + ATP</text>
        <dbReference type="Rhea" id="RHEA:18473"/>
        <dbReference type="ChEBI" id="CHEBI:30616"/>
        <dbReference type="ChEBI" id="CHEBI:33019"/>
        <dbReference type="ChEBI" id="CHEBI:58017"/>
        <dbReference type="ChEBI" id="CHEBI:73183"/>
        <dbReference type="EC" id="2.4.2.17"/>
    </reaction>
</comment>
<evidence type="ECO:0000313" key="18">
    <source>
        <dbReference type="EMBL" id="MBM7817435.1"/>
    </source>
</evidence>
<dbReference type="Gene3D" id="3.40.190.10">
    <property type="entry name" value="Periplasmic binding protein-like II"/>
    <property type="match status" value="2"/>
</dbReference>
<dbReference type="InterPro" id="IPR001348">
    <property type="entry name" value="ATP_PRibTrfase_HisG"/>
</dbReference>
<dbReference type="AlphaFoldDB" id="A0A2N6VQK9"/>
<dbReference type="EMBL" id="PNHK01000001">
    <property type="protein sequence ID" value="PMD06422.1"/>
    <property type="molecule type" value="Genomic_DNA"/>
</dbReference>
<comment type="pathway">
    <text evidence="3 15">Amino-acid biosynthesis; L-histidine biosynthesis; L-histidine from 5-phospho-alpha-D-ribose 1-diphosphate: step 1/9.</text>
</comment>
<evidence type="ECO:0000256" key="15">
    <source>
        <dbReference type="HAMAP-Rule" id="MF_00079"/>
    </source>
</evidence>
<dbReference type="Gene3D" id="3.30.70.120">
    <property type="match status" value="1"/>
</dbReference>
<dbReference type="PANTHER" id="PTHR21403:SF8">
    <property type="entry name" value="ATP PHOSPHORIBOSYLTRANSFERASE"/>
    <property type="match status" value="1"/>
</dbReference>
<dbReference type="InterPro" id="IPR013115">
    <property type="entry name" value="HisG_C"/>
</dbReference>
<evidence type="ECO:0000256" key="14">
    <source>
        <dbReference type="ARBA" id="ARBA00024861"/>
    </source>
</evidence>
<keyword evidence="12 15" id="KW-0067">ATP-binding</keyword>
<dbReference type="CDD" id="cd13591">
    <property type="entry name" value="PBP2_HisGL1"/>
    <property type="match status" value="1"/>
</dbReference>
<gene>
    <name evidence="15" type="primary">hisG</name>
    <name evidence="19" type="ORF">CJ199_03400</name>
    <name evidence="18" type="ORF">JOE56_002129</name>
</gene>
<comment type="similarity">
    <text evidence="4 15">Belongs to the ATP phosphoribosyltransferase family. Long subfamily.</text>
</comment>
<evidence type="ECO:0000256" key="7">
    <source>
        <dbReference type="ARBA" id="ARBA00022490"/>
    </source>
</evidence>